<evidence type="ECO:0000313" key="2">
    <source>
        <dbReference type="Proteomes" id="UP000478417"/>
    </source>
</evidence>
<dbReference type="RefSeq" id="WP_163962010.1">
    <property type="nucleotide sequence ID" value="NZ_JAAGNX010000001.1"/>
</dbReference>
<keyword evidence="2" id="KW-1185">Reference proteome</keyword>
<gene>
    <name evidence="1" type="ORF">G0Q06_02155</name>
</gene>
<reference evidence="1 2" key="1">
    <citation type="submission" date="2020-02" db="EMBL/GenBank/DDBJ databases">
        <title>Albibacoteraceae fam. nov., the first described family within the subdivision 4 Verrucomicrobia.</title>
        <authorList>
            <person name="Xi F."/>
        </authorList>
    </citation>
    <scope>NUCLEOTIDE SEQUENCE [LARGE SCALE GENOMIC DNA]</scope>
    <source>
        <strain evidence="1 2">CK1056</strain>
    </source>
</reference>
<dbReference type="EMBL" id="JAAGNX010000001">
    <property type="protein sequence ID" value="NDV61249.1"/>
    <property type="molecule type" value="Genomic_DNA"/>
</dbReference>
<protein>
    <submittedName>
        <fullName evidence="1">Uncharacterized protein</fullName>
    </submittedName>
</protein>
<dbReference type="AlphaFoldDB" id="A0A6B2LYX8"/>
<proteinExistence type="predicted"/>
<name>A0A6B2LYX8_9BACT</name>
<accession>A0A6B2LYX8</accession>
<evidence type="ECO:0000313" key="1">
    <source>
        <dbReference type="EMBL" id="NDV61249.1"/>
    </source>
</evidence>
<organism evidence="1 2">
    <name type="scientific">Oceanipulchritudo coccoides</name>
    <dbReference type="NCBI Taxonomy" id="2706888"/>
    <lineage>
        <taxon>Bacteria</taxon>
        <taxon>Pseudomonadati</taxon>
        <taxon>Verrucomicrobiota</taxon>
        <taxon>Opitutia</taxon>
        <taxon>Puniceicoccales</taxon>
        <taxon>Oceanipulchritudinaceae</taxon>
        <taxon>Oceanipulchritudo</taxon>
    </lineage>
</organism>
<sequence length="83" mass="9056">MSSADLDLVPKETPDAMLGERLSNTLSANHLLFIPSQTISMTVAVEFQSVVTHIYPLAEIVEAFNERDASPADSIHILIDCSK</sequence>
<dbReference type="Proteomes" id="UP000478417">
    <property type="component" value="Unassembled WGS sequence"/>
</dbReference>
<comment type="caution">
    <text evidence="1">The sequence shown here is derived from an EMBL/GenBank/DDBJ whole genome shotgun (WGS) entry which is preliminary data.</text>
</comment>